<reference evidence="2" key="2">
    <citation type="journal article" date="2015" name="Data Brief">
        <title>Shoot transcriptome of the giant reed, Arundo donax.</title>
        <authorList>
            <person name="Barrero R.A."/>
            <person name="Guerrero F.D."/>
            <person name="Moolhuijzen P."/>
            <person name="Goolsby J.A."/>
            <person name="Tidwell J."/>
            <person name="Bellgard S.E."/>
            <person name="Bellgard M.I."/>
        </authorList>
    </citation>
    <scope>NUCLEOTIDE SEQUENCE</scope>
    <source>
        <tissue evidence="2">Shoot tissue taken approximately 20 cm above the soil surface</tissue>
    </source>
</reference>
<sequence>MAAGTNAASGVREPSSRWHESQKPHAEQPKEKAHEGLRGDGGGASDGGDRSEQHEHARGVEEEVLETPMLS</sequence>
<dbReference type="AlphaFoldDB" id="A0A0A9BS70"/>
<feature type="region of interest" description="Disordered" evidence="1">
    <location>
        <begin position="1"/>
        <end position="71"/>
    </location>
</feature>
<accession>A0A0A9BS70</accession>
<evidence type="ECO:0000313" key="2">
    <source>
        <dbReference type="EMBL" id="JAD66131.1"/>
    </source>
</evidence>
<evidence type="ECO:0000256" key="1">
    <source>
        <dbReference type="SAM" id="MobiDB-lite"/>
    </source>
</evidence>
<reference evidence="2" key="1">
    <citation type="submission" date="2014-09" db="EMBL/GenBank/DDBJ databases">
        <authorList>
            <person name="Magalhaes I.L.F."/>
            <person name="Oliveira U."/>
            <person name="Santos F.R."/>
            <person name="Vidigal T.H.D.A."/>
            <person name="Brescovit A.D."/>
            <person name="Santos A.J."/>
        </authorList>
    </citation>
    <scope>NUCLEOTIDE SEQUENCE</scope>
    <source>
        <tissue evidence="2">Shoot tissue taken approximately 20 cm above the soil surface</tissue>
    </source>
</reference>
<name>A0A0A9BS70_ARUDO</name>
<feature type="compositionally biased region" description="Basic and acidic residues" evidence="1">
    <location>
        <begin position="47"/>
        <end position="61"/>
    </location>
</feature>
<proteinExistence type="predicted"/>
<dbReference type="EMBL" id="GBRH01231764">
    <property type="protein sequence ID" value="JAD66131.1"/>
    <property type="molecule type" value="Transcribed_RNA"/>
</dbReference>
<feature type="compositionally biased region" description="Basic and acidic residues" evidence="1">
    <location>
        <begin position="14"/>
        <end position="38"/>
    </location>
</feature>
<protein>
    <submittedName>
        <fullName evidence="2">Uncharacterized protein</fullName>
    </submittedName>
</protein>
<organism evidence="2">
    <name type="scientific">Arundo donax</name>
    <name type="common">Giant reed</name>
    <name type="synonym">Donax arundinaceus</name>
    <dbReference type="NCBI Taxonomy" id="35708"/>
    <lineage>
        <taxon>Eukaryota</taxon>
        <taxon>Viridiplantae</taxon>
        <taxon>Streptophyta</taxon>
        <taxon>Embryophyta</taxon>
        <taxon>Tracheophyta</taxon>
        <taxon>Spermatophyta</taxon>
        <taxon>Magnoliopsida</taxon>
        <taxon>Liliopsida</taxon>
        <taxon>Poales</taxon>
        <taxon>Poaceae</taxon>
        <taxon>PACMAD clade</taxon>
        <taxon>Arundinoideae</taxon>
        <taxon>Arundineae</taxon>
        <taxon>Arundo</taxon>
    </lineage>
</organism>